<protein>
    <submittedName>
        <fullName evidence="2">Uncharacterized protein</fullName>
    </submittedName>
</protein>
<reference evidence="3" key="1">
    <citation type="journal article" date="2019" name="Int. J. Syst. Evol. Microbiol.">
        <title>The Global Catalogue of Microorganisms (GCM) 10K type strain sequencing project: providing services to taxonomists for standard genome sequencing and annotation.</title>
        <authorList>
            <consortium name="The Broad Institute Genomics Platform"/>
            <consortium name="The Broad Institute Genome Sequencing Center for Infectious Disease"/>
            <person name="Wu L."/>
            <person name="Ma J."/>
        </authorList>
    </citation>
    <scope>NUCLEOTIDE SEQUENCE [LARGE SCALE GENOMIC DNA]</scope>
    <source>
        <strain evidence="3">CGMCC 1.15942</strain>
    </source>
</reference>
<evidence type="ECO:0000313" key="3">
    <source>
        <dbReference type="Proteomes" id="UP000630615"/>
    </source>
</evidence>
<proteinExistence type="predicted"/>
<accession>A0ABQ1PRC7</accession>
<comment type="caution">
    <text evidence="2">The sequence shown here is derived from an EMBL/GenBank/DDBJ whole genome shotgun (WGS) entry which is preliminary data.</text>
</comment>
<evidence type="ECO:0000256" key="1">
    <source>
        <dbReference type="SAM" id="MobiDB-lite"/>
    </source>
</evidence>
<dbReference type="EMBL" id="BMKI01000012">
    <property type="protein sequence ID" value="GGD01858.1"/>
    <property type="molecule type" value="Genomic_DNA"/>
</dbReference>
<feature type="region of interest" description="Disordered" evidence="1">
    <location>
        <begin position="1"/>
        <end position="44"/>
    </location>
</feature>
<organism evidence="2 3">
    <name type="scientific">Enterococcus wangshanyuanii</name>
    <dbReference type="NCBI Taxonomy" id="2005703"/>
    <lineage>
        <taxon>Bacteria</taxon>
        <taxon>Bacillati</taxon>
        <taxon>Bacillota</taxon>
        <taxon>Bacilli</taxon>
        <taxon>Lactobacillales</taxon>
        <taxon>Enterococcaceae</taxon>
        <taxon>Enterococcus</taxon>
    </lineage>
</organism>
<feature type="compositionally biased region" description="Polar residues" evidence="1">
    <location>
        <begin position="18"/>
        <end position="27"/>
    </location>
</feature>
<name>A0ABQ1PRC7_9ENTE</name>
<sequence length="181" mass="20655">MSLFSPRQPISKDGKIVQMTTESTSYSEKNDQSDELDKVEGNTENQKEFDALSALTTEFISVFYRNSSTQTFAEKEKELQPFLSEIGRKNLLKNYDYQEGTDMATTAPVTAKTYVNFDSVTGEAVVMAFMIYQTKYEDNPPVNAQTIVRIACTKNDENQWQVDDSELRLLNQPMPNSYYAM</sequence>
<gene>
    <name evidence="2" type="ORF">GCM10011573_34230</name>
</gene>
<keyword evidence="3" id="KW-1185">Reference proteome</keyword>
<feature type="compositionally biased region" description="Basic and acidic residues" evidence="1">
    <location>
        <begin position="28"/>
        <end position="44"/>
    </location>
</feature>
<dbReference type="RefSeq" id="WP_157894338.1">
    <property type="nucleotide sequence ID" value="NZ_CP021876.1"/>
</dbReference>
<evidence type="ECO:0000313" key="2">
    <source>
        <dbReference type="EMBL" id="GGD01858.1"/>
    </source>
</evidence>
<dbReference type="Proteomes" id="UP000630615">
    <property type="component" value="Unassembled WGS sequence"/>
</dbReference>